<sequence length="1341" mass="146095">MFAAMASRGIGRFITGARLVLGAHHVNWVAAELWAAEALAPVPWARTRAMSLDSILIRQNMTARGPLQSWRQSGANMGLSMGLPGAGVPEGKTGAGAGAGEIEGIADRGGQSAAGPSGNDERGIVAYNGGTPWRDEDAPPLKQWDGHLYQPPPKALPIVVGKSRKAVGPKDFAKGAAVEMDKMPAFTNVKHKTALPITKPPPPPPESGIEFKAQPYWKDSGTANPDGSMPTSTGMEGKDVKMYRRLRTLNTRGCLAMIVYLAALGFYIWVRVTKTLGLAQYTFYGVIVLIIELMGATTVILYGINLVWEPALEVYELDEEEEVDERGQLLPTTPSAQRPLRHNYHVRVLVPCYSEDVTILKRTCANALKAYLPPGCKRTVYLCDDKKDPEKRKWCEEMGPELVYVSGRKRPQGEMNGKSGNLNNVVGQLYPPGCVIPTQELLCVFDADQVPGRDFFLHTLWLFDGGENVGMVLSPQAFHNLNPYADLFNHSNIHFWEYMQPGYDSFGFISCTGTNFLMRAQALVEAGGSPTFTLTEDFALGMEMKKLHWHCRYVQAYLALGEAPEQIRNCFQQRSRWCKGHFQIIFNRQHCPLLQSQLSPFMRMYYASGVWSYVVGAVSTPFFIIVPMVTIWGGIFPIVVNWWAALGLTVYYVATNNVLFYVRNVQHVQALWFANTANSILWWTYVKACMRAVMTLVGASSITFKTTLKGRTAAVAGAIRDLWIHMLVVFGLGITVIAGLVKLFQGSYISTPLAISILWALYNIIPPALVLLYNPLRRTKYLQLVASCVMLLSFFCGITAVALMWRTSPAEYDHSSYLTNSLYFFRTQRLGHLPTTNGVPWRSDALTYELGPGSTDITGGWATGGDSGMLKMTMPHAFTTALLAWGLLSFPQGFAESGQTINAQAELTWGANYLLKAVGGTNVSYLISQVGSYPVDQAWWGRPEDMTMGRPYYASLTGSSDLAGAVVGGLAAASCALNQTDPTLSAQLLAAATKLYPYAKALTGTYSTATTTCANAVLASTVGTAGNVTYVTSETVQSAGPGQGTLEPLTDCSGANGQLYATLSQADPVAWGAAWMFYATGNSQYLDDYSTFYTLYYTNAVSLGSYATTPVFDPTHYIFASNVLLAQALNGPGKSTTPSSFYTQSKASLYQWICAASSQNQIRYTPAGRAYSLQSPFNGATGSATFLALAFSDVIRPFDRNLADIYLCWARSQARYFMGQTGRSYIVGEGTRPPVFIFEEASSCPTSAAVCNAANGLLNSKPNPWVCSGALVRGSGTEDPLIDNRVSKQTAVQVEYNAAWTGVMAGMVQAPEQFSQCLQSYSIFAANYTACPKLQEAPGSH</sequence>
<evidence type="ECO:0000256" key="3">
    <source>
        <dbReference type="ARBA" id="ARBA00007072"/>
    </source>
</evidence>
<dbReference type="InterPro" id="IPR050321">
    <property type="entry name" value="Glycosyltr_2/OpgH_subfam"/>
</dbReference>
<feature type="transmembrane region" description="Helical" evidence="13">
    <location>
        <begin position="722"/>
        <end position="741"/>
    </location>
</feature>
<feature type="domain" description="Glycoside hydrolase family 9" evidence="14">
    <location>
        <begin position="1055"/>
        <end position="1304"/>
    </location>
</feature>
<evidence type="ECO:0000256" key="8">
    <source>
        <dbReference type="ARBA" id="ARBA00022989"/>
    </source>
</evidence>
<dbReference type="PANTHER" id="PTHR43867:SF2">
    <property type="entry name" value="CELLULOSE SYNTHASE CATALYTIC SUBUNIT A [UDP-FORMING]"/>
    <property type="match status" value="1"/>
</dbReference>
<dbReference type="PANTHER" id="PTHR43867">
    <property type="entry name" value="CELLULOSE SYNTHASE CATALYTIC SUBUNIT A [UDP-FORMING]"/>
    <property type="match status" value="1"/>
</dbReference>
<keyword evidence="10 13" id="KW-0472">Membrane</keyword>
<keyword evidence="7 13" id="KW-0812">Transmembrane</keyword>
<evidence type="ECO:0000256" key="4">
    <source>
        <dbReference type="ARBA" id="ARBA00012601"/>
    </source>
</evidence>
<organism evidence="15 16">
    <name type="scientific">Symbiochloris irregularis</name>
    <dbReference type="NCBI Taxonomy" id="706552"/>
    <lineage>
        <taxon>Eukaryota</taxon>
        <taxon>Viridiplantae</taxon>
        <taxon>Chlorophyta</taxon>
        <taxon>core chlorophytes</taxon>
        <taxon>Trebouxiophyceae</taxon>
        <taxon>Trebouxiales</taxon>
        <taxon>Trebouxiaceae</taxon>
        <taxon>Symbiochloris</taxon>
    </lineage>
</organism>
<evidence type="ECO:0000256" key="12">
    <source>
        <dbReference type="ARBA" id="ARBA00023326"/>
    </source>
</evidence>
<evidence type="ECO:0000256" key="1">
    <source>
        <dbReference type="ARBA" id="ARBA00000966"/>
    </source>
</evidence>
<dbReference type="GO" id="GO:0030245">
    <property type="term" value="P:cellulose catabolic process"/>
    <property type="evidence" value="ECO:0007669"/>
    <property type="project" value="UniProtKB-KW"/>
</dbReference>
<dbReference type="Gene3D" id="1.50.10.10">
    <property type="match status" value="2"/>
</dbReference>
<comment type="similarity">
    <text evidence="3">Belongs to the glycosyl hydrolase 9 (cellulase E) family.</text>
</comment>
<comment type="catalytic activity">
    <reaction evidence="1">
        <text>Endohydrolysis of (1-&gt;4)-beta-D-glucosidic linkages in cellulose, lichenin and cereal beta-D-glucans.</text>
        <dbReference type="EC" id="3.2.1.4"/>
    </reaction>
</comment>
<feature type="transmembrane region" description="Helical" evidence="13">
    <location>
        <begin position="249"/>
        <end position="269"/>
    </location>
</feature>
<name>A0AAW1P7U5_9CHLO</name>
<keyword evidence="5" id="KW-0328">Glycosyltransferase</keyword>
<evidence type="ECO:0000256" key="10">
    <source>
        <dbReference type="ARBA" id="ARBA00023136"/>
    </source>
</evidence>
<evidence type="ECO:0000259" key="14">
    <source>
        <dbReference type="Pfam" id="PF00759"/>
    </source>
</evidence>
<dbReference type="Pfam" id="PF13641">
    <property type="entry name" value="Glyco_tranf_2_3"/>
    <property type="match status" value="1"/>
</dbReference>
<feature type="transmembrane region" description="Helical" evidence="13">
    <location>
        <begin position="281"/>
        <end position="304"/>
    </location>
</feature>
<evidence type="ECO:0000256" key="11">
    <source>
        <dbReference type="ARBA" id="ARBA00023277"/>
    </source>
</evidence>
<accession>A0AAW1P7U5</accession>
<evidence type="ECO:0000256" key="13">
    <source>
        <dbReference type="SAM" id="Phobius"/>
    </source>
</evidence>
<feature type="transmembrane region" description="Helical" evidence="13">
    <location>
        <begin position="631"/>
        <end position="654"/>
    </location>
</feature>
<dbReference type="Gene3D" id="3.90.550.10">
    <property type="entry name" value="Spore Coat Polysaccharide Biosynthesis Protein SpsA, Chain A"/>
    <property type="match status" value="1"/>
</dbReference>
<evidence type="ECO:0000313" key="15">
    <source>
        <dbReference type="EMBL" id="KAK9803849.1"/>
    </source>
</evidence>
<feature type="transmembrane region" description="Helical" evidence="13">
    <location>
        <begin position="753"/>
        <end position="772"/>
    </location>
</feature>
<dbReference type="EMBL" id="JALJOQ010000055">
    <property type="protein sequence ID" value="KAK9803849.1"/>
    <property type="molecule type" value="Genomic_DNA"/>
</dbReference>
<evidence type="ECO:0000256" key="5">
    <source>
        <dbReference type="ARBA" id="ARBA00022676"/>
    </source>
</evidence>
<feature type="domain" description="Glycoside hydrolase family 9" evidence="14">
    <location>
        <begin position="816"/>
        <end position="1011"/>
    </location>
</feature>
<dbReference type="Pfam" id="PF00759">
    <property type="entry name" value="Glyco_hydro_9"/>
    <property type="match status" value="2"/>
</dbReference>
<dbReference type="InterPro" id="IPR012341">
    <property type="entry name" value="6hp_glycosidase-like_sf"/>
</dbReference>
<keyword evidence="11" id="KW-0119">Carbohydrate metabolism</keyword>
<evidence type="ECO:0000256" key="9">
    <source>
        <dbReference type="ARBA" id="ARBA00023001"/>
    </source>
</evidence>
<dbReference type="InterPro" id="IPR001701">
    <property type="entry name" value="Glyco_hydro_9"/>
</dbReference>
<feature type="transmembrane region" description="Helical" evidence="13">
    <location>
        <begin position="784"/>
        <end position="805"/>
    </location>
</feature>
<evidence type="ECO:0000256" key="6">
    <source>
        <dbReference type="ARBA" id="ARBA00022679"/>
    </source>
</evidence>
<gene>
    <name evidence="15" type="ORF">WJX73_008180</name>
</gene>
<dbReference type="SUPFAM" id="SSF48208">
    <property type="entry name" value="Six-hairpin glycosidases"/>
    <property type="match status" value="1"/>
</dbReference>
<keyword evidence="12" id="KW-0624">Polysaccharide degradation</keyword>
<comment type="caution">
    <text evidence="15">The sequence shown here is derived from an EMBL/GenBank/DDBJ whole genome shotgun (WGS) entry which is preliminary data.</text>
</comment>
<keyword evidence="8 13" id="KW-1133">Transmembrane helix</keyword>
<comment type="subcellular location">
    <subcellularLocation>
        <location evidence="2">Membrane</location>
        <topology evidence="2">Multi-pass membrane protein</topology>
    </subcellularLocation>
</comment>
<dbReference type="GO" id="GO:0016020">
    <property type="term" value="C:membrane"/>
    <property type="evidence" value="ECO:0007669"/>
    <property type="project" value="UniProtKB-SubCell"/>
</dbReference>
<dbReference type="InterPro" id="IPR008928">
    <property type="entry name" value="6-hairpin_glycosidase_sf"/>
</dbReference>
<dbReference type="EC" id="3.2.1.4" evidence="4"/>
<feature type="transmembrane region" description="Helical" evidence="13">
    <location>
        <begin position="604"/>
        <end position="625"/>
    </location>
</feature>
<protein>
    <recommendedName>
        <fullName evidence="4">cellulase</fullName>
        <ecNumber evidence="4">3.2.1.4</ecNumber>
    </recommendedName>
</protein>
<keyword evidence="9" id="KW-0136">Cellulose degradation</keyword>
<evidence type="ECO:0000256" key="2">
    <source>
        <dbReference type="ARBA" id="ARBA00004141"/>
    </source>
</evidence>
<evidence type="ECO:0000313" key="16">
    <source>
        <dbReference type="Proteomes" id="UP001465755"/>
    </source>
</evidence>
<dbReference type="SUPFAM" id="SSF53448">
    <property type="entry name" value="Nucleotide-diphospho-sugar transferases"/>
    <property type="match status" value="1"/>
</dbReference>
<keyword evidence="6" id="KW-0808">Transferase</keyword>
<dbReference type="GO" id="GO:0008810">
    <property type="term" value="F:cellulase activity"/>
    <property type="evidence" value="ECO:0007669"/>
    <property type="project" value="UniProtKB-EC"/>
</dbReference>
<dbReference type="Proteomes" id="UP001465755">
    <property type="component" value="Unassembled WGS sequence"/>
</dbReference>
<proteinExistence type="inferred from homology"/>
<dbReference type="GO" id="GO:0016757">
    <property type="term" value="F:glycosyltransferase activity"/>
    <property type="evidence" value="ECO:0007669"/>
    <property type="project" value="UniProtKB-KW"/>
</dbReference>
<keyword evidence="16" id="KW-1185">Reference proteome</keyword>
<dbReference type="InterPro" id="IPR029044">
    <property type="entry name" value="Nucleotide-diphossugar_trans"/>
</dbReference>
<reference evidence="15 16" key="1">
    <citation type="journal article" date="2024" name="Nat. Commun.">
        <title>Phylogenomics reveals the evolutionary origins of lichenization in chlorophyte algae.</title>
        <authorList>
            <person name="Puginier C."/>
            <person name="Libourel C."/>
            <person name="Otte J."/>
            <person name="Skaloud P."/>
            <person name="Haon M."/>
            <person name="Grisel S."/>
            <person name="Petersen M."/>
            <person name="Berrin J.G."/>
            <person name="Delaux P.M."/>
            <person name="Dal Grande F."/>
            <person name="Keller J."/>
        </authorList>
    </citation>
    <scope>NUCLEOTIDE SEQUENCE [LARGE SCALE GENOMIC DNA]</scope>
    <source>
        <strain evidence="15 16">SAG 2036</strain>
    </source>
</reference>
<evidence type="ECO:0000256" key="7">
    <source>
        <dbReference type="ARBA" id="ARBA00022692"/>
    </source>
</evidence>